<dbReference type="Proteomes" id="UP000799754">
    <property type="component" value="Unassembled WGS sequence"/>
</dbReference>
<dbReference type="EMBL" id="MU006746">
    <property type="protein sequence ID" value="KAF2622232.1"/>
    <property type="molecule type" value="Genomic_DNA"/>
</dbReference>
<protein>
    <submittedName>
        <fullName evidence="1">Uncharacterized protein</fullName>
    </submittedName>
</protein>
<keyword evidence="2" id="KW-1185">Reference proteome</keyword>
<proteinExistence type="predicted"/>
<accession>A0ACB6RKK1</accession>
<evidence type="ECO:0000313" key="2">
    <source>
        <dbReference type="Proteomes" id="UP000799754"/>
    </source>
</evidence>
<name>A0ACB6RKK1_9PLEO</name>
<sequence>MQMLAHSPGLAKQLAHSPSTPTIRIVESSENSNASSHVAGRDARTATPISIDSSTPGQSSLRRRTQKSASLSLRTKEKESSSRKSTPTRRPRGNTVPCNGTPQGPQTPEHKKDGAESVLSFTPSVRGQQLANWFSGLLGR</sequence>
<reference evidence="1" key="1">
    <citation type="journal article" date="2020" name="Stud. Mycol.">
        <title>101 Dothideomycetes genomes: a test case for predicting lifestyles and emergence of pathogens.</title>
        <authorList>
            <person name="Haridas S."/>
            <person name="Albert R."/>
            <person name="Binder M."/>
            <person name="Bloem J."/>
            <person name="Labutti K."/>
            <person name="Salamov A."/>
            <person name="Andreopoulos B."/>
            <person name="Baker S."/>
            <person name="Barry K."/>
            <person name="Bills G."/>
            <person name="Bluhm B."/>
            <person name="Cannon C."/>
            <person name="Castanera R."/>
            <person name="Culley D."/>
            <person name="Daum C."/>
            <person name="Ezra D."/>
            <person name="Gonzalez J."/>
            <person name="Henrissat B."/>
            <person name="Kuo A."/>
            <person name="Liang C."/>
            <person name="Lipzen A."/>
            <person name="Lutzoni F."/>
            <person name="Magnuson J."/>
            <person name="Mondo S."/>
            <person name="Nolan M."/>
            <person name="Ohm R."/>
            <person name="Pangilinan J."/>
            <person name="Park H.-J."/>
            <person name="Ramirez L."/>
            <person name="Alfaro M."/>
            <person name="Sun H."/>
            <person name="Tritt A."/>
            <person name="Yoshinaga Y."/>
            <person name="Zwiers L.-H."/>
            <person name="Turgeon B."/>
            <person name="Goodwin S."/>
            <person name="Spatafora J."/>
            <person name="Crous P."/>
            <person name="Grigoriev I."/>
        </authorList>
    </citation>
    <scope>NUCLEOTIDE SEQUENCE</scope>
    <source>
        <strain evidence="1">CBS 525.71</strain>
    </source>
</reference>
<organism evidence="1 2">
    <name type="scientific">Macroventuria anomochaeta</name>
    <dbReference type="NCBI Taxonomy" id="301207"/>
    <lineage>
        <taxon>Eukaryota</taxon>
        <taxon>Fungi</taxon>
        <taxon>Dikarya</taxon>
        <taxon>Ascomycota</taxon>
        <taxon>Pezizomycotina</taxon>
        <taxon>Dothideomycetes</taxon>
        <taxon>Pleosporomycetidae</taxon>
        <taxon>Pleosporales</taxon>
        <taxon>Pleosporineae</taxon>
        <taxon>Didymellaceae</taxon>
        <taxon>Macroventuria</taxon>
    </lineage>
</organism>
<evidence type="ECO:0000313" key="1">
    <source>
        <dbReference type="EMBL" id="KAF2622232.1"/>
    </source>
</evidence>
<comment type="caution">
    <text evidence="1">The sequence shown here is derived from an EMBL/GenBank/DDBJ whole genome shotgun (WGS) entry which is preliminary data.</text>
</comment>
<gene>
    <name evidence="1" type="ORF">BU25DRAFT_213236</name>
</gene>